<dbReference type="InterPro" id="IPR006638">
    <property type="entry name" value="Elp3/MiaA/NifB-like_rSAM"/>
</dbReference>
<organism evidence="7 8">
    <name type="scientific">Streptomyces noboritoensis</name>
    <dbReference type="NCBI Taxonomy" id="67337"/>
    <lineage>
        <taxon>Bacteria</taxon>
        <taxon>Bacillati</taxon>
        <taxon>Actinomycetota</taxon>
        <taxon>Actinomycetes</taxon>
        <taxon>Kitasatosporales</taxon>
        <taxon>Streptomycetaceae</taxon>
        <taxon>Streptomyces</taxon>
    </lineage>
</organism>
<evidence type="ECO:0000256" key="2">
    <source>
        <dbReference type="ARBA" id="ARBA00022691"/>
    </source>
</evidence>
<sequence>MKDSPVRDTAVRLAAALQHAFPSAPPIDTGDNQEIGALELLLLAPNDLRAFIEDRYAGHALRVRVTGTLDRRLVLVETGGGWWTLADLSGQPHAGRAWPAWTCSRLLIEKPDSWLSAAVLDECAVERLSKPDVLLAALYHPENFPLPRFPLGISDVARAARATLTGTVGLVDMQLGTTLEDLLKQVTTAPPDILGISATFGQHDLLEELLDAAYALPEPPLVIAGGSLVARNERLLLATYPKLLIARSAGEPTMRGLLAYWHGEIPLTDIPGLGYNGAPRGGGLGIAARRTAKLRAAPAGADILPELDLLRLTLVLHGVAQLEMSRGCTNTCSFCPRGHKGVWNGPDPLAGCWILAWIRRVFDEFPQISWTAYLVDEEIIGRGEQVVARILALAAAFHRAGFRWESSCRIDQVTHPEMDETWHIERVAMWRTLQDLGLRRMLFGVESGVDSILERFNKENTAAQNAVAIRTLSALGVPTRYTYITFDPLMTLEELKQTYAFQGRTDLLLRPQRGLAAADLVAGVRDEAWVAEHTTGRPLHTGISYMLVSIECLVGAAYTRMAAAENLTGAEEPLMGRVACRYRDWRIGVASSWAQRWVDRHFALDYTFKSLEKVLDGAPRHAVRQARIVLKDAAYQVLGDMISAIEQHGLDQPEQERELVARIEAALEERAGSLRGQMASTVQEVTTYLTGEHAATLAREYRRWEAAAGWELINAADSCAD</sequence>
<dbReference type="RefSeq" id="WP_394317263.1">
    <property type="nucleotide sequence ID" value="NZ_JBHMQV010000007.1"/>
</dbReference>
<dbReference type="Proteomes" id="UP001589887">
    <property type="component" value="Unassembled WGS sequence"/>
</dbReference>
<dbReference type="InterPro" id="IPR006158">
    <property type="entry name" value="Cobalamin-bd"/>
</dbReference>
<dbReference type="InterPro" id="IPR034532">
    <property type="entry name" value="OxsB-like"/>
</dbReference>
<feature type="domain" description="B12-binding" evidence="6">
    <location>
        <begin position="130"/>
        <end position="268"/>
    </location>
</feature>
<dbReference type="InterPro" id="IPR051198">
    <property type="entry name" value="BchE-like"/>
</dbReference>
<dbReference type="InterPro" id="IPR058240">
    <property type="entry name" value="rSAM_sf"/>
</dbReference>
<dbReference type="PANTHER" id="PTHR43409:SF7">
    <property type="entry name" value="BLL1977 PROTEIN"/>
    <property type="match status" value="1"/>
</dbReference>
<evidence type="ECO:0000256" key="3">
    <source>
        <dbReference type="ARBA" id="ARBA00022723"/>
    </source>
</evidence>
<dbReference type="SFLD" id="SFLDF00430">
    <property type="entry name" value="OxsB-like"/>
    <property type="match status" value="1"/>
</dbReference>
<keyword evidence="5" id="KW-0411">Iron-sulfur</keyword>
<evidence type="ECO:0000256" key="4">
    <source>
        <dbReference type="ARBA" id="ARBA00023004"/>
    </source>
</evidence>
<comment type="cofactor">
    <cofactor evidence="1">
        <name>[4Fe-4S] cluster</name>
        <dbReference type="ChEBI" id="CHEBI:49883"/>
    </cofactor>
</comment>
<evidence type="ECO:0000313" key="8">
    <source>
        <dbReference type="Proteomes" id="UP001589887"/>
    </source>
</evidence>
<gene>
    <name evidence="7" type="ORF">ACFH04_07140</name>
</gene>
<dbReference type="SFLD" id="SFLDS00029">
    <property type="entry name" value="Radical_SAM"/>
    <property type="match status" value="1"/>
</dbReference>
<reference evidence="7 8" key="1">
    <citation type="submission" date="2024-09" db="EMBL/GenBank/DDBJ databases">
        <authorList>
            <person name="Sun Q."/>
            <person name="Mori K."/>
        </authorList>
    </citation>
    <scope>NUCLEOTIDE SEQUENCE [LARGE SCALE GENOMIC DNA]</scope>
    <source>
        <strain evidence="7 8">JCM 4557</strain>
    </source>
</reference>
<comment type="caution">
    <text evidence="7">The sequence shown here is derived from an EMBL/GenBank/DDBJ whole genome shotgun (WGS) entry which is preliminary data.</text>
</comment>
<protein>
    <submittedName>
        <fullName evidence="7">B12-binding domain-containing radical SAM protein</fullName>
    </submittedName>
</protein>
<dbReference type="InterPro" id="IPR007197">
    <property type="entry name" value="rSAM"/>
</dbReference>
<dbReference type="PROSITE" id="PS51332">
    <property type="entry name" value="B12_BINDING"/>
    <property type="match status" value="1"/>
</dbReference>
<accession>A0ABV6TCH8</accession>
<keyword evidence="4" id="KW-0408">Iron</keyword>
<dbReference type="PANTHER" id="PTHR43409">
    <property type="entry name" value="ANAEROBIC MAGNESIUM-PROTOPORPHYRIN IX MONOMETHYL ESTER CYCLASE-RELATED"/>
    <property type="match status" value="1"/>
</dbReference>
<evidence type="ECO:0000313" key="7">
    <source>
        <dbReference type="EMBL" id="MFC0843509.1"/>
    </source>
</evidence>
<dbReference type="EMBL" id="JBHMQV010000007">
    <property type="protein sequence ID" value="MFC0843509.1"/>
    <property type="molecule type" value="Genomic_DNA"/>
</dbReference>
<name>A0ABV6TCH8_9ACTN</name>
<evidence type="ECO:0000259" key="6">
    <source>
        <dbReference type="PROSITE" id="PS51332"/>
    </source>
</evidence>
<evidence type="ECO:0000256" key="5">
    <source>
        <dbReference type="ARBA" id="ARBA00023014"/>
    </source>
</evidence>
<keyword evidence="2" id="KW-0949">S-adenosyl-L-methionine</keyword>
<dbReference type="SFLD" id="SFLDG01082">
    <property type="entry name" value="B12-binding_domain_containing"/>
    <property type="match status" value="1"/>
</dbReference>
<evidence type="ECO:0000256" key="1">
    <source>
        <dbReference type="ARBA" id="ARBA00001966"/>
    </source>
</evidence>
<keyword evidence="8" id="KW-1185">Reference proteome</keyword>
<proteinExistence type="predicted"/>
<keyword evidence="3" id="KW-0479">Metal-binding</keyword>
<dbReference type="SUPFAM" id="SSF102114">
    <property type="entry name" value="Radical SAM enzymes"/>
    <property type="match status" value="1"/>
</dbReference>
<dbReference type="SMART" id="SM00729">
    <property type="entry name" value="Elp3"/>
    <property type="match status" value="1"/>
</dbReference>